<dbReference type="InterPro" id="IPR006127">
    <property type="entry name" value="ZnuA-like"/>
</dbReference>
<dbReference type="PANTHER" id="PTHR42953:SF1">
    <property type="entry name" value="METAL-BINDING PROTEIN HI_0362-RELATED"/>
    <property type="match status" value="1"/>
</dbReference>
<comment type="subcellular location">
    <subcellularLocation>
        <location evidence="1">Cell envelope</location>
    </subcellularLocation>
</comment>
<name>A0AAW8W9W4_9LACO</name>
<evidence type="ECO:0000313" key="7">
    <source>
        <dbReference type="Proteomes" id="UP001254075"/>
    </source>
</evidence>
<keyword evidence="2" id="KW-0813">Transport</keyword>
<reference evidence="6" key="1">
    <citation type="submission" date="2023-08" db="EMBL/GenBank/DDBJ databases">
        <authorList>
            <person name="Page C.A."/>
            <person name="Perez-Diaz I.M."/>
        </authorList>
    </citation>
    <scope>NUCLEOTIDE SEQUENCE</scope>
    <source>
        <strain evidence="6">3.8.38</strain>
    </source>
</reference>
<dbReference type="AlphaFoldDB" id="A0AAW8W9W4"/>
<sequence>MFSRFPRLTHLWRLLPLLAILLLAGCQSTQKSAASRTSATKPIHVVASLDFYGEVAQAVLGQHGTVDTIIKSASVDPHDFEPTPQNATTVSHATLVLGNGLGYDAWLGKLVASDRNAPKYLRVGEDVLGLKTGANEHVWYRPETMPKLATALAQQFGKQAPKYRAYYQKRARAYQQQLKPLQRQIKQLQRSRQTQPIIASEPVFDTALQALGYQRISDRFEKAVENGTDPAPRDLQRLQTAIRHRKVAFLVNNQQASSPTVKQLVRLAKQSQVPVLNVTETKPQGQTYVEWMSQQYTNLARIQADQH</sequence>
<keyword evidence="3" id="KW-0479">Metal-binding</keyword>
<dbReference type="InterPro" id="IPR050492">
    <property type="entry name" value="Bact_metal-bind_prot9"/>
</dbReference>
<feature type="chain" id="PRO_5043734682" evidence="5">
    <location>
        <begin position="34"/>
        <end position="307"/>
    </location>
</feature>
<evidence type="ECO:0000256" key="1">
    <source>
        <dbReference type="ARBA" id="ARBA00004196"/>
    </source>
</evidence>
<dbReference type="GO" id="GO:0046872">
    <property type="term" value="F:metal ion binding"/>
    <property type="evidence" value="ECO:0007669"/>
    <property type="project" value="UniProtKB-KW"/>
</dbReference>
<gene>
    <name evidence="6" type="ORF">RI532_12055</name>
</gene>
<accession>A0AAW8W9W4</accession>
<proteinExistence type="predicted"/>
<dbReference type="GO" id="GO:0030313">
    <property type="term" value="C:cell envelope"/>
    <property type="evidence" value="ECO:0007669"/>
    <property type="project" value="UniProtKB-SubCell"/>
</dbReference>
<dbReference type="PROSITE" id="PS51257">
    <property type="entry name" value="PROKAR_LIPOPROTEIN"/>
    <property type="match status" value="1"/>
</dbReference>
<evidence type="ECO:0000256" key="3">
    <source>
        <dbReference type="ARBA" id="ARBA00022723"/>
    </source>
</evidence>
<dbReference type="Proteomes" id="UP001254075">
    <property type="component" value="Unassembled WGS sequence"/>
</dbReference>
<evidence type="ECO:0000256" key="4">
    <source>
        <dbReference type="ARBA" id="ARBA00022729"/>
    </source>
</evidence>
<feature type="signal peptide" evidence="5">
    <location>
        <begin position="1"/>
        <end position="33"/>
    </location>
</feature>
<evidence type="ECO:0000256" key="5">
    <source>
        <dbReference type="SAM" id="SignalP"/>
    </source>
</evidence>
<protein>
    <submittedName>
        <fullName evidence="6">Zinc ABC transporter substrate-binding protein</fullName>
    </submittedName>
</protein>
<dbReference type="GO" id="GO:0030001">
    <property type="term" value="P:metal ion transport"/>
    <property type="evidence" value="ECO:0007669"/>
    <property type="project" value="InterPro"/>
</dbReference>
<dbReference type="PANTHER" id="PTHR42953">
    <property type="entry name" value="HIGH-AFFINITY ZINC UPTAKE SYSTEM PROTEIN ZNUA-RELATED"/>
    <property type="match status" value="1"/>
</dbReference>
<keyword evidence="4 5" id="KW-0732">Signal</keyword>
<organism evidence="6 7">
    <name type="scientific">Levilactobacillus namurensis</name>
    <dbReference type="NCBI Taxonomy" id="380393"/>
    <lineage>
        <taxon>Bacteria</taxon>
        <taxon>Bacillati</taxon>
        <taxon>Bacillota</taxon>
        <taxon>Bacilli</taxon>
        <taxon>Lactobacillales</taxon>
        <taxon>Lactobacillaceae</taxon>
        <taxon>Levilactobacillus</taxon>
    </lineage>
</organism>
<dbReference type="Gene3D" id="3.40.50.1980">
    <property type="entry name" value="Nitrogenase molybdenum iron protein domain"/>
    <property type="match status" value="2"/>
</dbReference>
<evidence type="ECO:0000256" key="2">
    <source>
        <dbReference type="ARBA" id="ARBA00022448"/>
    </source>
</evidence>
<dbReference type="RefSeq" id="WP_313845523.1">
    <property type="nucleotide sequence ID" value="NZ_JAVLAM010000001.1"/>
</dbReference>
<dbReference type="SUPFAM" id="SSF53807">
    <property type="entry name" value="Helical backbone' metal receptor"/>
    <property type="match status" value="1"/>
</dbReference>
<dbReference type="Pfam" id="PF01297">
    <property type="entry name" value="ZnuA"/>
    <property type="match status" value="1"/>
</dbReference>
<dbReference type="EMBL" id="JAVLAM010000001">
    <property type="protein sequence ID" value="MDT7015116.1"/>
    <property type="molecule type" value="Genomic_DNA"/>
</dbReference>
<evidence type="ECO:0000313" key="6">
    <source>
        <dbReference type="EMBL" id="MDT7015116.1"/>
    </source>
</evidence>
<comment type="caution">
    <text evidence="6">The sequence shown here is derived from an EMBL/GenBank/DDBJ whole genome shotgun (WGS) entry which is preliminary data.</text>
</comment>